<organism evidence="1 2">
    <name type="scientific">Nocardioides bigeumensis</name>
    <dbReference type="NCBI Taxonomy" id="433657"/>
    <lineage>
        <taxon>Bacteria</taxon>
        <taxon>Bacillati</taxon>
        <taxon>Actinomycetota</taxon>
        <taxon>Actinomycetes</taxon>
        <taxon>Propionibacteriales</taxon>
        <taxon>Nocardioidaceae</taxon>
        <taxon>Nocardioides</taxon>
    </lineage>
</organism>
<dbReference type="Proteomes" id="UP001500575">
    <property type="component" value="Unassembled WGS sequence"/>
</dbReference>
<reference evidence="1 2" key="1">
    <citation type="journal article" date="2019" name="Int. J. Syst. Evol. Microbiol.">
        <title>The Global Catalogue of Microorganisms (GCM) 10K type strain sequencing project: providing services to taxonomists for standard genome sequencing and annotation.</title>
        <authorList>
            <consortium name="The Broad Institute Genomics Platform"/>
            <consortium name="The Broad Institute Genome Sequencing Center for Infectious Disease"/>
            <person name="Wu L."/>
            <person name="Ma J."/>
        </authorList>
    </citation>
    <scope>NUCLEOTIDE SEQUENCE [LARGE SCALE GENOMIC DNA]</scope>
    <source>
        <strain evidence="1 2">JCM 16021</strain>
    </source>
</reference>
<name>A0ABN2XK13_9ACTN</name>
<evidence type="ECO:0000313" key="1">
    <source>
        <dbReference type="EMBL" id="GAA2113000.1"/>
    </source>
</evidence>
<dbReference type="EMBL" id="BAAAQQ010000001">
    <property type="protein sequence ID" value="GAA2113000.1"/>
    <property type="molecule type" value="Genomic_DNA"/>
</dbReference>
<proteinExistence type="predicted"/>
<comment type="caution">
    <text evidence="1">The sequence shown here is derived from an EMBL/GenBank/DDBJ whole genome shotgun (WGS) entry which is preliminary data.</text>
</comment>
<keyword evidence="2" id="KW-1185">Reference proteome</keyword>
<sequence>MTSTRLRDLYDRHIDAGDDGAAEQVAGFVDDVEAGVLTEAQALAALASV</sequence>
<protein>
    <recommendedName>
        <fullName evidence="3">Anthranilate phosphoribosyltransferase</fullName>
    </recommendedName>
</protein>
<gene>
    <name evidence="1" type="ORF">GCM10009843_00230</name>
</gene>
<accession>A0ABN2XK13</accession>
<evidence type="ECO:0008006" key="3">
    <source>
        <dbReference type="Google" id="ProtNLM"/>
    </source>
</evidence>
<evidence type="ECO:0000313" key="2">
    <source>
        <dbReference type="Proteomes" id="UP001500575"/>
    </source>
</evidence>
<dbReference type="RefSeq" id="WP_344301443.1">
    <property type="nucleotide sequence ID" value="NZ_BAAAQQ010000001.1"/>
</dbReference>